<evidence type="ECO:0000256" key="1">
    <source>
        <dbReference type="ARBA" id="ARBA00022729"/>
    </source>
</evidence>
<keyword evidence="2" id="KW-0325">Glycoprotein</keyword>
<dbReference type="PhylomeDB" id="E9HRE6"/>
<keyword evidence="5" id="KW-1185">Reference proteome</keyword>
<keyword evidence="1 3" id="KW-0732">Signal</keyword>
<gene>
    <name evidence="4" type="ORF">DAPPUDRAFT_303551</name>
</gene>
<dbReference type="HOGENOM" id="CLU_132822_0_0_1"/>
<evidence type="ECO:0000256" key="2">
    <source>
        <dbReference type="ARBA" id="ARBA00023180"/>
    </source>
</evidence>
<organism evidence="4 5">
    <name type="scientific">Daphnia pulex</name>
    <name type="common">Water flea</name>
    <dbReference type="NCBI Taxonomy" id="6669"/>
    <lineage>
        <taxon>Eukaryota</taxon>
        <taxon>Metazoa</taxon>
        <taxon>Ecdysozoa</taxon>
        <taxon>Arthropoda</taxon>
        <taxon>Crustacea</taxon>
        <taxon>Branchiopoda</taxon>
        <taxon>Diplostraca</taxon>
        <taxon>Cladocera</taxon>
        <taxon>Anomopoda</taxon>
        <taxon>Daphniidae</taxon>
        <taxon>Daphnia</taxon>
    </lineage>
</organism>
<dbReference type="Pfam" id="PF17064">
    <property type="entry name" value="QVR"/>
    <property type="match status" value="1"/>
</dbReference>
<sequence>MSFPSLLQLVHFLLFISTFHSALGIQCYRCLPKAVPNTGNQTNSLEPCSKFDGSSPFVIDCPLSTFCMKRNFTLEFPDGRNAIVTERGCAQQSFSYRVLKRGQWQTVNDVNETIYQDGCILEHQGTKPPTQYCYCSSRLCNAATPVQLSSNLLVYLIFPLVYYVL</sequence>
<dbReference type="OrthoDB" id="6329445at2759"/>
<evidence type="ECO:0000256" key="3">
    <source>
        <dbReference type="SAM" id="SignalP"/>
    </source>
</evidence>
<protein>
    <submittedName>
        <fullName evidence="4">Uncharacterized protein</fullName>
    </submittedName>
</protein>
<dbReference type="eggNOG" id="ENOG502S9N2">
    <property type="taxonomic scope" value="Eukaryota"/>
</dbReference>
<dbReference type="KEGG" id="dpx:DAPPUDRAFT_303551"/>
<dbReference type="EMBL" id="GL732734">
    <property type="protein sequence ID" value="EFX65702.1"/>
    <property type="molecule type" value="Genomic_DNA"/>
</dbReference>
<dbReference type="GO" id="GO:0032222">
    <property type="term" value="P:regulation of synaptic transmission, cholinergic"/>
    <property type="evidence" value="ECO:0007669"/>
    <property type="project" value="InterPro"/>
</dbReference>
<evidence type="ECO:0000313" key="4">
    <source>
        <dbReference type="EMBL" id="EFX65702.1"/>
    </source>
</evidence>
<accession>E9HRE6</accession>
<dbReference type="InterPro" id="IPR031424">
    <property type="entry name" value="QVR-like"/>
</dbReference>
<reference evidence="4 5" key="1">
    <citation type="journal article" date="2011" name="Science">
        <title>The ecoresponsive genome of Daphnia pulex.</title>
        <authorList>
            <person name="Colbourne J.K."/>
            <person name="Pfrender M.E."/>
            <person name="Gilbert D."/>
            <person name="Thomas W.K."/>
            <person name="Tucker A."/>
            <person name="Oakley T.H."/>
            <person name="Tokishita S."/>
            <person name="Aerts A."/>
            <person name="Arnold G.J."/>
            <person name="Basu M.K."/>
            <person name="Bauer D.J."/>
            <person name="Caceres C.E."/>
            <person name="Carmel L."/>
            <person name="Casola C."/>
            <person name="Choi J.H."/>
            <person name="Detter J.C."/>
            <person name="Dong Q."/>
            <person name="Dusheyko S."/>
            <person name="Eads B.D."/>
            <person name="Frohlich T."/>
            <person name="Geiler-Samerotte K.A."/>
            <person name="Gerlach D."/>
            <person name="Hatcher P."/>
            <person name="Jogdeo S."/>
            <person name="Krijgsveld J."/>
            <person name="Kriventseva E.V."/>
            <person name="Kultz D."/>
            <person name="Laforsch C."/>
            <person name="Lindquist E."/>
            <person name="Lopez J."/>
            <person name="Manak J.R."/>
            <person name="Muller J."/>
            <person name="Pangilinan J."/>
            <person name="Patwardhan R.P."/>
            <person name="Pitluck S."/>
            <person name="Pritham E.J."/>
            <person name="Rechtsteiner A."/>
            <person name="Rho M."/>
            <person name="Rogozin I.B."/>
            <person name="Sakarya O."/>
            <person name="Salamov A."/>
            <person name="Schaack S."/>
            <person name="Shapiro H."/>
            <person name="Shiga Y."/>
            <person name="Skalitzky C."/>
            <person name="Smith Z."/>
            <person name="Souvorov A."/>
            <person name="Sung W."/>
            <person name="Tang Z."/>
            <person name="Tsuchiya D."/>
            <person name="Tu H."/>
            <person name="Vos H."/>
            <person name="Wang M."/>
            <person name="Wolf Y.I."/>
            <person name="Yamagata H."/>
            <person name="Yamada T."/>
            <person name="Ye Y."/>
            <person name="Shaw J.R."/>
            <person name="Andrews J."/>
            <person name="Crease T.J."/>
            <person name="Tang H."/>
            <person name="Lucas S.M."/>
            <person name="Robertson H.M."/>
            <person name="Bork P."/>
            <person name="Koonin E.V."/>
            <person name="Zdobnov E.M."/>
            <person name="Grigoriev I.V."/>
            <person name="Lynch M."/>
            <person name="Boore J.L."/>
        </authorList>
    </citation>
    <scope>NUCLEOTIDE SEQUENCE [LARGE SCALE GENOMIC DNA]</scope>
</reference>
<name>E9HRE6_DAPPU</name>
<dbReference type="GO" id="GO:0030431">
    <property type="term" value="P:sleep"/>
    <property type="evidence" value="ECO:0007669"/>
    <property type="project" value="InterPro"/>
</dbReference>
<feature type="chain" id="PRO_5003238296" evidence="3">
    <location>
        <begin position="25"/>
        <end position="165"/>
    </location>
</feature>
<dbReference type="PANTHER" id="PTHR33562">
    <property type="entry name" value="ATILLA, ISOFORM B-RELATED-RELATED"/>
    <property type="match status" value="1"/>
</dbReference>
<dbReference type="InterPro" id="IPR050975">
    <property type="entry name" value="Sleep_regulator"/>
</dbReference>
<dbReference type="Proteomes" id="UP000000305">
    <property type="component" value="Unassembled WGS sequence"/>
</dbReference>
<dbReference type="InParanoid" id="E9HRE6"/>
<dbReference type="AlphaFoldDB" id="E9HRE6"/>
<feature type="signal peptide" evidence="3">
    <location>
        <begin position="1"/>
        <end position="24"/>
    </location>
</feature>
<evidence type="ECO:0000313" key="5">
    <source>
        <dbReference type="Proteomes" id="UP000000305"/>
    </source>
</evidence>
<dbReference type="OMA" id="EGCQTID"/>
<proteinExistence type="predicted"/>
<dbReference type="PANTHER" id="PTHR33562:SF29">
    <property type="entry name" value="PROTEIN SLEEPLESS"/>
    <property type="match status" value="1"/>
</dbReference>